<dbReference type="Proteomes" id="UP001152795">
    <property type="component" value="Unassembled WGS sequence"/>
</dbReference>
<keyword evidence="3" id="KW-1185">Reference proteome</keyword>
<gene>
    <name evidence="2" type="ORF">PACLA_8A070663</name>
</gene>
<organism evidence="2 3">
    <name type="scientific">Paramuricea clavata</name>
    <name type="common">Red gorgonian</name>
    <name type="synonym">Violescent sea-whip</name>
    <dbReference type="NCBI Taxonomy" id="317549"/>
    <lineage>
        <taxon>Eukaryota</taxon>
        <taxon>Metazoa</taxon>
        <taxon>Cnidaria</taxon>
        <taxon>Anthozoa</taxon>
        <taxon>Octocorallia</taxon>
        <taxon>Malacalcyonacea</taxon>
        <taxon>Plexauridae</taxon>
        <taxon>Paramuricea</taxon>
    </lineage>
</organism>
<feature type="region of interest" description="Disordered" evidence="1">
    <location>
        <begin position="89"/>
        <end position="326"/>
    </location>
</feature>
<protein>
    <submittedName>
        <fullName evidence="2">Uncharacterized protein</fullName>
    </submittedName>
</protein>
<feature type="region of interest" description="Disordered" evidence="1">
    <location>
        <begin position="1"/>
        <end position="73"/>
    </location>
</feature>
<feature type="compositionally biased region" description="Polar residues" evidence="1">
    <location>
        <begin position="64"/>
        <end position="73"/>
    </location>
</feature>
<sequence>MARPIEKFQCKGCQTRPPTPRIETSQSMSPVIKELKENLRSPPTIVEPPTKTSTDGAPKRVVSPTPSDASNASNAFYVCNECDGIKLVGYKPSRRSNHDPQLFTYPEEEEPDYYHFSRKHPSEVQQSLATNPKLSPNRPQPPTNLPIQPSGTPSPTTKLPLAKDPRSYPSPKSPAQLDPLIQHPKNIPTPPPLPPINFKNTGAESNSRHSSPSIPSPPLLPPLDFNTAGSKAQDRRNFSPSIHKPTAFSPVQPKTTSKINRSPVDRSPGKYPPIGDIFPPPPSTLPTHAPSRDKGRVSFVDPGNEPESSNSSSSNQKRNSKLETLF</sequence>
<feature type="compositionally biased region" description="Polar residues" evidence="1">
    <location>
        <begin position="145"/>
        <end position="157"/>
    </location>
</feature>
<reference evidence="2" key="1">
    <citation type="submission" date="2020-04" db="EMBL/GenBank/DDBJ databases">
        <authorList>
            <person name="Alioto T."/>
            <person name="Alioto T."/>
            <person name="Gomez Garrido J."/>
        </authorList>
    </citation>
    <scope>NUCLEOTIDE SEQUENCE</scope>
    <source>
        <strain evidence="2">A484AB</strain>
    </source>
</reference>
<dbReference type="EMBL" id="CACRXK020012594">
    <property type="protein sequence ID" value="CAB4023624.1"/>
    <property type="molecule type" value="Genomic_DNA"/>
</dbReference>
<comment type="caution">
    <text evidence="2">The sequence shown here is derived from an EMBL/GenBank/DDBJ whole genome shotgun (WGS) entry which is preliminary data.</text>
</comment>
<dbReference type="AlphaFoldDB" id="A0A6S7J0W0"/>
<evidence type="ECO:0000256" key="1">
    <source>
        <dbReference type="SAM" id="MobiDB-lite"/>
    </source>
</evidence>
<evidence type="ECO:0000313" key="3">
    <source>
        <dbReference type="Proteomes" id="UP001152795"/>
    </source>
</evidence>
<accession>A0A6S7J0W0</accession>
<feature type="compositionally biased region" description="Polar residues" evidence="1">
    <location>
        <begin position="123"/>
        <end position="134"/>
    </location>
</feature>
<name>A0A6S7J0W0_PARCT</name>
<dbReference type="OrthoDB" id="10515733at2759"/>
<evidence type="ECO:0000313" key="2">
    <source>
        <dbReference type="EMBL" id="CAB4023624.1"/>
    </source>
</evidence>
<proteinExistence type="predicted"/>